<dbReference type="STRING" id="269799.Gmet_1504"/>
<keyword evidence="1" id="KW-0413">Isomerase</keyword>
<evidence type="ECO:0000259" key="2">
    <source>
        <dbReference type="Pfam" id="PF02350"/>
    </source>
</evidence>
<evidence type="ECO:0000313" key="3">
    <source>
        <dbReference type="EMBL" id="ABB31738.1"/>
    </source>
</evidence>
<dbReference type="PANTHER" id="PTHR43174">
    <property type="entry name" value="UDP-N-ACETYLGLUCOSAMINE 2-EPIMERASE"/>
    <property type="match status" value="1"/>
</dbReference>
<dbReference type="CDD" id="cd03786">
    <property type="entry name" value="GTB_UDP-GlcNAc_2-Epimerase"/>
    <property type="match status" value="1"/>
</dbReference>
<reference evidence="3 4" key="1">
    <citation type="submission" date="2005-10" db="EMBL/GenBank/DDBJ databases">
        <title>Complete sequence of Geobacter metallireducens GS-15.</title>
        <authorList>
            <consortium name="US DOE Joint Genome Institute"/>
            <person name="Copeland A."/>
            <person name="Lucas S."/>
            <person name="Lapidus A."/>
            <person name="Barry K."/>
            <person name="Detter J.C."/>
            <person name="Glavina T."/>
            <person name="Hammon N."/>
            <person name="Israni S."/>
            <person name="Pitluck S."/>
            <person name="Di Bartolo G."/>
            <person name="Chain P."/>
            <person name="Schmutz J."/>
            <person name="Larimer F."/>
            <person name="Land M."/>
            <person name="Kyrpides N."/>
            <person name="Ivanova N."/>
            <person name="Richardson P."/>
        </authorList>
    </citation>
    <scope>NUCLEOTIDE SEQUENCE [LARGE SCALE GENOMIC DNA]</scope>
    <source>
        <strain evidence="4">ATCC 53774 / DSM 7210 / GS-15</strain>
    </source>
</reference>
<dbReference type="Proteomes" id="UP000007073">
    <property type="component" value="Chromosome"/>
</dbReference>
<organism evidence="3 4">
    <name type="scientific">Geobacter metallireducens (strain ATCC 53774 / DSM 7210 / GS-15)</name>
    <dbReference type="NCBI Taxonomy" id="269799"/>
    <lineage>
        <taxon>Bacteria</taxon>
        <taxon>Pseudomonadati</taxon>
        <taxon>Thermodesulfobacteriota</taxon>
        <taxon>Desulfuromonadia</taxon>
        <taxon>Geobacterales</taxon>
        <taxon>Geobacteraceae</taxon>
        <taxon>Geobacter</taxon>
    </lineage>
</organism>
<gene>
    <name evidence="3" type="ordered locus">Gmet_1504</name>
</gene>
<sequence>MNVFLVAGARPNFMKIAPLYRESLTREGVTCRIVHTGQHYDYEMSQTFFDDLQLPQPDYFLNAGSGSHAEQTARVMVTFEELCAKELPDLVIVVGDVNSTLACSIVAKKAGIRVAHVEAGLRSFDLSMPEEINRMVTDSIADLYFVTETSAVRNLFNEGKPPEQIFLVGHVMVDNLLHQMVQVHLNGAVAPELRELKQKAGEYVFMTLHRPSNVDDEETFRGIAFAVNEIAARIPIIFPVHPRTRKMMESFGIQLHKGVTCLPPLSFSESLYFWKDARVVMTDSGGLQEETTALGVPCVTIRENTERPITVEMGTNVLAGTDPDRILTRVFDAAEGRGKRGKVPPFWDGKAAERIWDVIGRKYGKVPDLSEACHELMECVGS</sequence>
<dbReference type="Pfam" id="PF02350">
    <property type="entry name" value="Epimerase_2"/>
    <property type="match status" value="1"/>
</dbReference>
<dbReference type="HOGENOM" id="CLU_041674_0_1_7"/>
<dbReference type="RefSeq" id="WP_004511563.1">
    <property type="nucleotide sequence ID" value="NC_007517.1"/>
</dbReference>
<evidence type="ECO:0000313" key="4">
    <source>
        <dbReference type="Proteomes" id="UP000007073"/>
    </source>
</evidence>
<dbReference type="AlphaFoldDB" id="Q39VI6"/>
<name>Q39VI6_GEOMG</name>
<dbReference type="GO" id="GO:0016853">
    <property type="term" value="F:isomerase activity"/>
    <property type="evidence" value="ECO:0007669"/>
    <property type="project" value="UniProtKB-KW"/>
</dbReference>
<dbReference type="PANTHER" id="PTHR43174:SF1">
    <property type="entry name" value="UDP-N-ACETYLGLUCOSAMINE 2-EPIMERASE"/>
    <property type="match status" value="1"/>
</dbReference>
<dbReference type="NCBIfam" id="TIGR00236">
    <property type="entry name" value="wecB"/>
    <property type="match status" value="1"/>
</dbReference>
<dbReference type="InterPro" id="IPR029767">
    <property type="entry name" value="WecB-like"/>
</dbReference>
<dbReference type="EMBL" id="CP000148">
    <property type="protein sequence ID" value="ABB31738.1"/>
    <property type="molecule type" value="Genomic_DNA"/>
</dbReference>
<comment type="similarity">
    <text evidence="1">Belongs to the UDP-N-acetylglucosamine 2-epimerase family.</text>
</comment>
<dbReference type="KEGG" id="gme:Gmet_1504"/>
<dbReference type="Gene3D" id="3.40.50.2000">
    <property type="entry name" value="Glycogen Phosphorylase B"/>
    <property type="match status" value="2"/>
</dbReference>
<evidence type="ECO:0000256" key="1">
    <source>
        <dbReference type="RuleBase" id="RU003513"/>
    </source>
</evidence>
<dbReference type="InterPro" id="IPR003331">
    <property type="entry name" value="UDP_GlcNAc_Epimerase_2_dom"/>
</dbReference>
<dbReference type="SUPFAM" id="SSF53756">
    <property type="entry name" value="UDP-Glycosyltransferase/glycogen phosphorylase"/>
    <property type="match status" value="1"/>
</dbReference>
<feature type="domain" description="UDP-N-acetylglucosamine 2-epimerase" evidence="2">
    <location>
        <begin position="26"/>
        <end position="359"/>
    </location>
</feature>
<proteinExistence type="inferred from homology"/>
<keyword evidence="4" id="KW-1185">Reference proteome</keyword>
<dbReference type="eggNOG" id="COG0381">
    <property type="taxonomic scope" value="Bacteria"/>
</dbReference>
<protein>
    <submittedName>
        <fullName evidence="3">UDP-N-acetylglucosamine 2-epimerase</fullName>
    </submittedName>
</protein>
<reference evidence="3 4" key="2">
    <citation type="journal article" date="2009" name="BMC Microbiol.">
        <title>The genome sequence of Geobacter metallireducens: features of metabolism, physiology and regulation common and dissimilar to Geobacter sulfurreducens.</title>
        <authorList>
            <person name="Aklujkar M."/>
            <person name="Krushkal J."/>
            <person name="DiBartolo G."/>
            <person name="Lapidus A."/>
            <person name="Land M.L."/>
            <person name="Lovley D.R."/>
        </authorList>
    </citation>
    <scope>NUCLEOTIDE SEQUENCE [LARGE SCALE GENOMIC DNA]</scope>
    <source>
        <strain evidence="4">ATCC 53774 / DSM 7210 / GS-15</strain>
    </source>
</reference>
<accession>Q39VI6</accession>